<keyword evidence="2 5" id="KW-0378">Hydrolase</keyword>
<dbReference type="SUPFAM" id="SSF52151">
    <property type="entry name" value="FabD/lysophospholipase-like"/>
    <property type="match status" value="1"/>
</dbReference>
<feature type="active site" description="Proton acceptor" evidence="5">
    <location>
        <position position="451"/>
    </location>
</feature>
<feature type="compositionally biased region" description="Basic and acidic residues" evidence="7">
    <location>
        <begin position="610"/>
        <end position="619"/>
    </location>
</feature>
<evidence type="ECO:0000313" key="9">
    <source>
        <dbReference type="EMBL" id="CAG8644253.1"/>
    </source>
</evidence>
<keyword evidence="3 5" id="KW-0442">Lipid degradation</keyword>
<feature type="compositionally biased region" description="Basic and acidic residues" evidence="7">
    <location>
        <begin position="656"/>
        <end position="673"/>
    </location>
</feature>
<dbReference type="InterPro" id="IPR021771">
    <property type="entry name" value="Triacylglycerol_lipase_N"/>
</dbReference>
<dbReference type="GO" id="GO:0016042">
    <property type="term" value="P:lipid catabolic process"/>
    <property type="evidence" value="ECO:0007669"/>
    <property type="project" value="UniProtKB-UniRule"/>
</dbReference>
<evidence type="ECO:0000256" key="1">
    <source>
        <dbReference type="ARBA" id="ARBA00006104"/>
    </source>
</evidence>
<keyword evidence="4 5" id="KW-0443">Lipid metabolism</keyword>
<feature type="short sequence motif" description="GXSXG" evidence="5">
    <location>
        <begin position="304"/>
        <end position="308"/>
    </location>
</feature>
<evidence type="ECO:0000256" key="2">
    <source>
        <dbReference type="ARBA" id="ARBA00022801"/>
    </source>
</evidence>
<feature type="transmembrane region" description="Helical" evidence="6">
    <location>
        <begin position="96"/>
        <end position="116"/>
    </location>
</feature>
<keyword evidence="6" id="KW-0812">Transmembrane</keyword>
<dbReference type="PROSITE" id="PS51635">
    <property type="entry name" value="PNPLA"/>
    <property type="match status" value="1"/>
</dbReference>
<dbReference type="GO" id="GO:0006641">
    <property type="term" value="P:triglyceride metabolic process"/>
    <property type="evidence" value="ECO:0007669"/>
    <property type="project" value="UniProtKB-ARBA"/>
</dbReference>
<dbReference type="Pfam" id="PF01734">
    <property type="entry name" value="Patatin"/>
    <property type="match status" value="1"/>
</dbReference>
<dbReference type="OrthoDB" id="15478at2759"/>
<keyword evidence="10" id="KW-1185">Reference proteome</keyword>
<comment type="function">
    <text evidence="6">Lipid hydrolase.</text>
</comment>
<feature type="compositionally biased region" description="Acidic residues" evidence="7">
    <location>
        <begin position="710"/>
        <end position="725"/>
    </location>
</feature>
<dbReference type="InterPro" id="IPR050301">
    <property type="entry name" value="NTE"/>
</dbReference>
<dbReference type="Proteomes" id="UP000789759">
    <property type="component" value="Unassembled WGS sequence"/>
</dbReference>
<dbReference type="EC" id="3.1.1.-" evidence="6"/>
<dbReference type="EMBL" id="CAJVQA010006652">
    <property type="protein sequence ID" value="CAG8644253.1"/>
    <property type="molecule type" value="Genomic_DNA"/>
</dbReference>
<dbReference type="Pfam" id="PF11815">
    <property type="entry name" value="DUF3336"/>
    <property type="match status" value="1"/>
</dbReference>
<dbReference type="InterPro" id="IPR002641">
    <property type="entry name" value="PNPLA_dom"/>
</dbReference>
<dbReference type="Gene3D" id="3.40.1090.10">
    <property type="entry name" value="Cytosolic phospholipase A2 catalytic domain"/>
    <property type="match status" value="2"/>
</dbReference>
<dbReference type="GO" id="GO:0016020">
    <property type="term" value="C:membrane"/>
    <property type="evidence" value="ECO:0007669"/>
    <property type="project" value="UniProtKB-SubCell"/>
</dbReference>
<feature type="compositionally biased region" description="Basic residues" evidence="7">
    <location>
        <begin position="15"/>
        <end position="28"/>
    </location>
</feature>
<name>A0A9N9H2M9_9GLOM</name>
<evidence type="ECO:0000259" key="8">
    <source>
        <dbReference type="PROSITE" id="PS51635"/>
    </source>
</evidence>
<dbReference type="GO" id="GO:0004806">
    <property type="term" value="F:triacylglycerol lipase activity"/>
    <property type="evidence" value="ECO:0007669"/>
    <property type="project" value="InterPro"/>
</dbReference>
<feature type="transmembrane region" description="Helical" evidence="6">
    <location>
        <begin position="297"/>
        <end position="317"/>
    </location>
</feature>
<protein>
    <recommendedName>
        <fullName evidence="6">Patatin-like phospholipase domain-containing protein</fullName>
        <ecNumber evidence="6">3.1.1.-</ecNumber>
    </recommendedName>
</protein>
<feature type="compositionally biased region" description="Polar residues" evidence="7">
    <location>
        <begin position="674"/>
        <end position="700"/>
    </location>
</feature>
<reference evidence="9" key="1">
    <citation type="submission" date="2021-06" db="EMBL/GenBank/DDBJ databases">
        <authorList>
            <person name="Kallberg Y."/>
            <person name="Tangrot J."/>
            <person name="Rosling A."/>
        </authorList>
    </citation>
    <scope>NUCLEOTIDE SEQUENCE</scope>
    <source>
        <strain evidence="9">FL966</strain>
    </source>
</reference>
<feature type="region of interest" description="Disordered" evidence="7">
    <location>
        <begin position="1"/>
        <end position="30"/>
    </location>
</feature>
<evidence type="ECO:0000256" key="4">
    <source>
        <dbReference type="ARBA" id="ARBA00023098"/>
    </source>
</evidence>
<comment type="similarity">
    <text evidence="1 6">Belongs to the PLPL family.</text>
</comment>
<dbReference type="PANTHER" id="PTHR14226:SF66">
    <property type="entry name" value="TRIACYLGLYCEROL LIPASE PTL2"/>
    <property type="match status" value="1"/>
</dbReference>
<proteinExistence type="inferred from homology"/>
<feature type="active site" description="Nucleophile" evidence="5">
    <location>
        <position position="306"/>
    </location>
</feature>
<keyword evidence="6" id="KW-1133">Transmembrane helix</keyword>
<evidence type="ECO:0000256" key="5">
    <source>
        <dbReference type="PROSITE-ProRule" id="PRU01161"/>
    </source>
</evidence>
<organism evidence="9 10">
    <name type="scientific">Cetraspora pellucida</name>
    <dbReference type="NCBI Taxonomy" id="1433469"/>
    <lineage>
        <taxon>Eukaryota</taxon>
        <taxon>Fungi</taxon>
        <taxon>Fungi incertae sedis</taxon>
        <taxon>Mucoromycota</taxon>
        <taxon>Glomeromycotina</taxon>
        <taxon>Glomeromycetes</taxon>
        <taxon>Diversisporales</taxon>
        <taxon>Gigasporaceae</taxon>
        <taxon>Cetraspora</taxon>
    </lineage>
</organism>
<keyword evidence="6" id="KW-0472">Membrane</keyword>
<comment type="caution">
    <text evidence="9">The sequence shown here is derived from an EMBL/GenBank/DDBJ whole genome shotgun (WGS) entry which is preliminary data.</text>
</comment>
<dbReference type="PANTHER" id="PTHR14226">
    <property type="entry name" value="NEUROPATHY TARGET ESTERASE/SWISS CHEESE D.MELANOGASTER"/>
    <property type="match status" value="1"/>
</dbReference>
<evidence type="ECO:0000256" key="7">
    <source>
        <dbReference type="SAM" id="MobiDB-lite"/>
    </source>
</evidence>
<feature type="domain" description="PNPLA" evidence="8">
    <location>
        <begin position="273"/>
        <end position="464"/>
    </location>
</feature>
<accession>A0A9N9H2M9</accession>
<dbReference type="InterPro" id="IPR016035">
    <property type="entry name" value="Acyl_Trfase/lysoPLipase"/>
</dbReference>
<gene>
    <name evidence="9" type="ORF">CPELLU_LOCUS9008</name>
</gene>
<evidence type="ECO:0000256" key="3">
    <source>
        <dbReference type="ARBA" id="ARBA00022963"/>
    </source>
</evidence>
<evidence type="ECO:0000313" key="10">
    <source>
        <dbReference type="Proteomes" id="UP000789759"/>
    </source>
</evidence>
<feature type="region of interest" description="Disordered" evidence="7">
    <location>
        <begin position="610"/>
        <end position="725"/>
    </location>
</feature>
<dbReference type="CDD" id="cd07232">
    <property type="entry name" value="Pat_PLPL"/>
    <property type="match status" value="1"/>
</dbReference>
<comment type="subcellular location">
    <subcellularLocation>
        <location evidence="6">Membrane</location>
        <topology evidence="6">Single-pass membrane protein</topology>
    </subcellularLocation>
</comment>
<feature type="transmembrane region" description="Helical" evidence="6">
    <location>
        <begin position="267"/>
        <end position="285"/>
    </location>
</feature>
<dbReference type="AlphaFoldDB" id="A0A9N9H2M9"/>
<comment type="caution">
    <text evidence="5 6">Lacks conserved residue(s) required for the propagation of feature annotation.</text>
</comment>
<sequence length="725" mass="83123">MSIPRRTTAFSNLKGSRKYSSKSKKHSQHLPDELSLEYIDESHLAAFEKALSEDPDKDLTEHIAAMNDFMPIHQKVKKKIKVPNGFEGVSYHIVRFPMMLTIFCIITFELALYILIRQIVNIWEYFVQWRGEKYRLREQLRRSTTYDEWIAAAKDLDSYLDYDSWKDEVPFGYYDFNLLQKVNLDLKNLKQGPTENLPMLKSALQHCVKNNFAGVENVSLYSQTYYGTKQIVEEYYDEVSESLDVLRTTKSLSFEEKRKLFRNTYKNYGRTALCLSGGACFGYYHVGVVKALFDADILPTIITGTSAGALIAALVCVRTDDELVQVLKPELCQRLTACSEKFPQWFKRWWLTGARFDAYEWSRKVQWLTKGSLTFREAYERTGRILNISVIPNDPHSPPKVLNYVTAPDCVIWSAVIASAAVPGILNPVVLMQKLKNGTLAPYNYGHKWKDGSLRTDIPTQSLYMHFNVKNTIVSQVNPHVHLFFYAPRGSVGRPVSHRHGRGWRGGFVVASIEQYLKLDLNKWLKWVRDLELLPKFADQDWSSIWLQRFEGNITIWPKSSIWDFFYILTDPDYNRLDQMIMKGQRVTWPKLHMISNRLKIERAIQRGRSELKHEERKNRYNRFAPNDGLGRIDRDSSSSPDGLGHLSPLNSSSDGFEHSSGQDELDEMKQTKSTDYGETDSDTSGSVGSISEGGNTYDMSSTSTSSSSSDDDGLITPDDGQELI</sequence>
<evidence type="ECO:0000256" key="6">
    <source>
        <dbReference type="RuleBase" id="RU362055"/>
    </source>
</evidence>